<dbReference type="STRING" id="118062.MCBB_0293"/>
<dbReference type="GO" id="GO:0008168">
    <property type="term" value="F:methyltransferase activity"/>
    <property type="evidence" value="ECO:0007669"/>
    <property type="project" value="UniProtKB-KW"/>
</dbReference>
<organism evidence="2 3">
    <name type="scientific">Methanobacterium congolense</name>
    <dbReference type="NCBI Taxonomy" id="118062"/>
    <lineage>
        <taxon>Archaea</taxon>
        <taxon>Methanobacteriati</taxon>
        <taxon>Methanobacteriota</taxon>
        <taxon>Methanomada group</taxon>
        <taxon>Methanobacteria</taxon>
        <taxon>Methanobacteriales</taxon>
        <taxon>Methanobacteriaceae</taxon>
        <taxon>Methanobacterium</taxon>
    </lineage>
</organism>
<dbReference type="InterPro" id="IPR029063">
    <property type="entry name" value="SAM-dependent_MTases_sf"/>
</dbReference>
<keyword evidence="3" id="KW-1185">Reference proteome</keyword>
<gene>
    <name evidence="2" type="ORF">MCBB_0293</name>
</gene>
<accession>A0A1D3KZP9</accession>
<dbReference type="RefSeq" id="WP_071905941.1">
    <property type="nucleotide sequence ID" value="NZ_LT607756.1"/>
</dbReference>
<dbReference type="InterPro" id="IPR013217">
    <property type="entry name" value="Methyltransf_12"/>
</dbReference>
<name>A0A1D3KZP9_9EURY</name>
<dbReference type="PANTHER" id="PTHR43861:SF1">
    <property type="entry name" value="TRANS-ACONITATE 2-METHYLTRANSFERASE"/>
    <property type="match status" value="1"/>
</dbReference>
<keyword evidence="2" id="KW-0808">Transferase</keyword>
<dbReference type="AlphaFoldDB" id="A0A1D3KZP9"/>
<dbReference type="Proteomes" id="UP000094707">
    <property type="component" value="Chromosome I"/>
</dbReference>
<proteinExistence type="predicted"/>
<evidence type="ECO:0000259" key="1">
    <source>
        <dbReference type="Pfam" id="PF08242"/>
    </source>
</evidence>
<dbReference type="Gene3D" id="3.40.50.150">
    <property type="entry name" value="Vaccinia Virus protein VP39"/>
    <property type="match status" value="1"/>
</dbReference>
<dbReference type="KEGG" id="mcub:MCBB_0293"/>
<protein>
    <submittedName>
        <fullName evidence="2">SAM-dependent methyltransferase</fullName>
    </submittedName>
</protein>
<feature type="domain" description="Methyltransferase type 12" evidence="1">
    <location>
        <begin position="46"/>
        <end position="141"/>
    </location>
</feature>
<evidence type="ECO:0000313" key="3">
    <source>
        <dbReference type="Proteomes" id="UP000094707"/>
    </source>
</evidence>
<evidence type="ECO:0000313" key="2">
    <source>
        <dbReference type="EMBL" id="SCG84874.1"/>
    </source>
</evidence>
<keyword evidence="2" id="KW-0489">Methyltransferase</keyword>
<dbReference type="PATRIC" id="fig|129848.4.peg.297"/>
<dbReference type="Pfam" id="PF08242">
    <property type="entry name" value="Methyltransf_12"/>
    <property type="match status" value="1"/>
</dbReference>
<dbReference type="GeneID" id="30411157"/>
<dbReference type="PANTHER" id="PTHR43861">
    <property type="entry name" value="TRANS-ACONITATE 2-METHYLTRANSFERASE-RELATED"/>
    <property type="match status" value="1"/>
</dbReference>
<sequence length="224" mass="25820">MNDTKTSHKAEIYDSQIRSTIPYYDSIHHETINLVKSMVDDPQLWLDTGCGTGTLAEKASEEFPNTRFLLADPSQGMLDEARSKLSSNSKINFLGNLTSEEIDFPQKLDVITAIQSHHYMDKDGRVKSVKNCYNLLKHHGIYVTFENTRPFTKAGVEFAKNYWRNFQLAQGKNSEDVEAHLARFDVEYFPLTVEEHRSLLEDTGFRIVELLWFSYMQAGFYCVK</sequence>
<dbReference type="SUPFAM" id="SSF53335">
    <property type="entry name" value="S-adenosyl-L-methionine-dependent methyltransferases"/>
    <property type="match status" value="1"/>
</dbReference>
<dbReference type="CDD" id="cd02440">
    <property type="entry name" value="AdoMet_MTases"/>
    <property type="match status" value="1"/>
</dbReference>
<dbReference type="OrthoDB" id="1018at2157"/>
<reference evidence="2 3" key="1">
    <citation type="submission" date="2016-08" db="EMBL/GenBank/DDBJ databases">
        <authorList>
            <person name="Seilhamer J.J."/>
        </authorList>
    </citation>
    <scope>NUCLEOTIDE SEQUENCE [LARGE SCALE GENOMIC DNA]</scope>
    <source>
        <strain evidence="2">Buetzberg</strain>
    </source>
</reference>
<dbReference type="GO" id="GO:0032259">
    <property type="term" value="P:methylation"/>
    <property type="evidence" value="ECO:0007669"/>
    <property type="project" value="UniProtKB-KW"/>
</dbReference>
<dbReference type="EMBL" id="LT607756">
    <property type="protein sequence ID" value="SCG84874.1"/>
    <property type="molecule type" value="Genomic_DNA"/>
</dbReference>